<evidence type="ECO:0007829" key="4">
    <source>
        <dbReference type="PeptideAtlas" id="A0A0P0XP65"/>
    </source>
</evidence>
<proteinExistence type="evidence at protein level"/>
<dbReference type="Proteomes" id="UP000059680">
    <property type="component" value="Chromosome 9"/>
</dbReference>
<sequence>NRATPTVVDPDSMAGSGDIDGEVVFEVEHCIRIFKGGRVERYFGSDSVPASTDAATGVASKDRAISPDVSVRLYLPPVAGVSGEGEGKKLPLLIYFHGGGFCLHTAFNFVFHAYLTSLAARTRAIVVSVEYRLAPEHPLPAAYEDSWQAVLWAASHAPGAGEETWLTDHADFSRVYLAGESAGANIAHNMAMRAGAEGLPHGGRVNGVVLVHPYFLGRGKVPSEDWDPAMAENVVKMWSVVCPATTGVDDPWINPLADGAPGLEGLACGRVLVCLAEKDVIRDRGRAYCEGLKASGWAGEVEVVEVAGHGHCFHLMDFNGDEAVRQDDAIAEFVNR</sequence>
<dbReference type="InParanoid" id="A0A0P0XP65"/>
<reference evidence="2 3" key="2">
    <citation type="journal article" date="2013" name="Plant Cell Physiol.">
        <title>Rice Annotation Project Database (RAP-DB): an integrative and interactive database for rice genomics.</title>
        <authorList>
            <person name="Sakai H."/>
            <person name="Lee S.S."/>
            <person name="Tanaka T."/>
            <person name="Numa H."/>
            <person name="Kim J."/>
            <person name="Kawahara Y."/>
            <person name="Wakimoto H."/>
            <person name="Yang C.C."/>
            <person name="Iwamoto M."/>
            <person name="Abe T."/>
            <person name="Yamada Y."/>
            <person name="Muto A."/>
            <person name="Inokuchi H."/>
            <person name="Ikemura T."/>
            <person name="Matsumoto T."/>
            <person name="Sasaki T."/>
            <person name="Itoh T."/>
        </authorList>
    </citation>
    <scope>NUCLEOTIDE SEQUENCE [LARGE SCALE GENOMIC DNA]</scope>
    <source>
        <strain evidence="3">cv. Nipponbare</strain>
    </source>
</reference>
<dbReference type="eggNOG" id="KOG1515">
    <property type="taxonomic scope" value="Eukaryota"/>
</dbReference>
<dbReference type="SUPFAM" id="SSF53474">
    <property type="entry name" value="alpha/beta-Hydrolases"/>
    <property type="match status" value="1"/>
</dbReference>
<dbReference type="STRING" id="39947.A0A0P0XP65"/>
<dbReference type="InterPro" id="IPR050466">
    <property type="entry name" value="Carboxylest/Gibb_receptor"/>
</dbReference>
<evidence type="ECO:0000259" key="1">
    <source>
        <dbReference type="Pfam" id="PF07859"/>
    </source>
</evidence>
<evidence type="ECO:0000313" key="2">
    <source>
        <dbReference type="EMBL" id="BAT08486.1"/>
    </source>
</evidence>
<dbReference type="PANTHER" id="PTHR23024:SF392">
    <property type="entry name" value="OS09G0462200 PROTEIN"/>
    <property type="match status" value="1"/>
</dbReference>
<dbReference type="AlphaFoldDB" id="A0A0P0XP65"/>
<keyword evidence="4 5" id="KW-1267">Proteomics identification</keyword>
<evidence type="ECO:0000313" key="3">
    <source>
        <dbReference type="Proteomes" id="UP000059680"/>
    </source>
</evidence>
<dbReference type="PaxDb" id="39947-A0A0P0XP65"/>
<dbReference type="EMBL" id="AP014965">
    <property type="protein sequence ID" value="BAT08486.1"/>
    <property type="molecule type" value="Genomic_DNA"/>
</dbReference>
<dbReference type="InterPro" id="IPR013094">
    <property type="entry name" value="AB_hydrolase_3"/>
</dbReference>
<reference evidence="2 3" key="3">
    <citation type="journal article" date="2013" name="Rice">
        <title>Improvement of the Oryza sativa Nipponbare reference genome using next generation sequence and optical map data.</title>
        <authorList>
            <person name="Kawahara Y."/>
            <person name="de la Bastide M."/>
            <person name="Hamilton J.P."/>
            <person name="Kanamori H."/>
            <person name="McCombie W.R."/>
            <person name="Ouyang S."/>
            <person name="Schwartz D.C."/>
            <person name="Tanaka T."/>
            <person name="Wu J."/>
            <person name="Zhou S."/>
            <person name="Childs K.L."/>
            <person name="Davidson R.M."/>
            <person name="Lin H."/>
            <person name="Quesada-Ocampo L."/>
            <person name="Vaillancourt B."/>
            <person name="Sakai H."/>
            <person name="Lee S.S."/>
            <person name="Kim J."/>
            <person name="Numa H."/>
            <person name="Itoh T."/>
            <person name="Buell C.R."/>
            <person name="Matsumoto T."/>
        </authorList>
    </citation>
    <scope>NUCLEOTIDE SEQUENCE [LARGE SCALE GENOMIC DNA]</scope>
    <source>
        <strain evidence="3">cv. Nipponbare</strain>
    </source>
</reference>
<protein>
    <submittedName>
        <fullName evidence="2">Os09g0462200 protein</fullName>
    </submittedName>
</protein>
<dbReference type="SMR" id="A0A0P0XP65"/>
<keyword evidence="3" id="KW-1185">Reference proteome</keyword>
<evidence type="ECO:0007829" key="5">
    <source>
        <dbReference type="ProteomicsDB" id="A0A0P0XP65"/>
    </source>
</evidence>
<dbReference type="GO" id="GO:0016787">
    <property type="term" value="F:hydrolase activity"/>
    <property type="evidence" value="ECO:0007669"/>
    <property type="project" value="InterPro"/>
</dbReference>
<feature type="non-terminal residue" evidence="2">
    <location>
        <position position="1"/>
    </location>
</feature>
<dbReference type="Gramene" id="Os09t0462200-01">
    <property type="protein sequence ID" value="Os09t0462200-01"/>
    <property type="gene ID" value="Os09g0462200"/>
</dbReference>
<dbReference type="InterPro" id="IPR029058">
    <property type="entry name" value="AB_hydrolase_fold"/>
</dbReference>
<gene>
    <name evidence="2" type="ordered locus">Os09g0462200</name>
    <name evidence="2" type="ORF">OSNPB_090462200</name>
</gene>
<dbReference type="Pfam" id="PF07859">
    <property type="entry name" value="Abhydrolase_3"/>
    <property type="match status" value="1"/>
</dbReference>
<name>A0A0P0XP65_ORYSJ</name>
<dbReference type="Gene3D" id="3.40.50.1820">
    <property type="entry name" value="alpha/beta hydrolase"/>
    <property type="match status" value="1"/>
</dbReference>
<organism evidence="2 3">
    <name type="scientific">Oryza sativa subsp. japonica</name>
    <name type="common">Rice</name>
    <dbReference type="NCBI Taxonomy" id="39947"/>
    <lineage>
        <taxon>Eukaryota</taxon>
        <taxon>Viridiplantae</taxon>
        <taxon>Streptophyta</taxon>
        <taxon>Embryophyta</taxon>
        <taxon>Tracheophyta</taxon>
        <taxon>Spermatophyta</taxon>
        <taxon>Magnoliopsida</taxon>
        <taxon>Liliopsida</taxon>
        <taxon>Poales</taxon>
        <taxon>Poaceae</taxon>
        <taxon>BOP clade</taxon>
        <taxon>Oryzoideae</taxon>
        <taxon>Oryzeae</taxon>
        <taxon>Oryzinae</taxon>
        <taxon>Oryza</taxon>
        <taxon>Oryza sativa</taxon>
    </lineage>
</organism>
<dbReference type="FunCoup" id="A0A0P0XP65">
    <property type="interactions" value="96"/>
</dbReference>
<dbReference type="PANTHER" id="PTHR23024">
    <property type="entry name" value="ARYLACETAMIDE DEACETYLASE"/>
    <property type="match status" value="1"/>
</dbReference>
<dbReference type="OMA" id="DTWEAIQ"/>
<feature type="domain" description="Alpha/beta hydrolase fold-3" evidence="1">
    <location>
        <begin position="93"/>
        <end position="314"/>
    </location>
</feature>
<reference evidence="3" key="1">
    <citation type="journal article" date="2005" name="Nature">
        <title>The map-based sequence of the rice genome.</title>
        <authorList>
            <consortium name="International rice genome sequencing project (IRGSP)"/>
            <person name="Matsumoto T."/>
            <person name="Wu J."/>
            <person name="Kanamori H."/>
            <person name="Katayose Y."/>
            <person name="Fujisawa M."/>
            <person name="Namiki N."/>
            <person name="Mizuno H."/>
            <person name="Yamamoto K."/>
            <person name="Antonio B.A."/>
            <person name="Baba T."/>
            <person name="Sakata K."/>
            <person name="Nagamura Y."/>
            <person name="Aoki H."/>
            <person name="Arikawa K."/>
            <person name="Arita K."/>
            <person name="Bito T."/>
            <person name="Chiden Y."/>
            <person name="Fujitsuka N."/>
            <person name="Fukunaka R."/>
            <person name="Hamada M."/>
            <person name="Harada C."/>
            <person name="Hayashi A."/>
            <person name="Hijishita S."/>
            <person name="Honda M."/>
            <person name="Hosokawa S."/>
            <person name="Ichikawa Y."/>
            <person name="Idonuma A."/>
            <person name="Iijima M."/>
            <person name="Ikeda M."/>
            <person name="Ikeno M."/>
            <person name="Ito K."/>
            <person name="Ito S."/>
            <person name="Ito T."/>
            <person name="Ito Y."/>
            <person name="Ito Y."/>
            <person name="Iwabuchi A."/>
            <person name="Kamiya K."/>
            <person name="Karasawa W."/>
            <person name="Kurita K."/>
            <person name="Katagiri S."/>
            <person name="Kikuta A."/>
            <person name="Kobayashi H."/>
            <person name="Kobayashi N."/>
            <person name="Machita K."/>
            <person name="Maehara T."/>
            <person name="Masukawa M."/>
            <person name="Mizubayashi T."/>
            <person name="Mukai Y."/>
            <person name="Nagasaki H."/>
            <person name="Nagata Y."/>
            <person name="Naito S."/>
            <person name="Nakashima M."/>
            <person name="Nakama Y."/>
            <person name="Nakamichi Y."/>
            <person name="Nakamura M."/>
            <person name="Meguro A."/>
            <person name="Negishi M."/>
            <person name="Ohta I."/>
            <person name="Ohta T."/>
            <person name="Okamoto M."/>
            <person name="Ono N."/>
            <person name="Saji S."/>
            <person name="Sakaguchi M."/>
            <person name="Sakai K."/>
            <person name="Shibata M."/>
            <person name="Shimokawa T."/>
            <person name="Song J."/>
            <person name="Takazaki Y."/>
            <person name="Terasawa K."/>
            <person name="Tsugane M."/>
            <person name="Tsuji K."/>
            <person name="Ueda S."/>
            <person name="Waki K."/>
            <person name="Yamagata H."/>
            <person name="Yamamoto M."/>
            <person name="Yamamoto S."/>
            <person name="Yamane H."/>
            <person name="Yoshiki S."/>
            <person name="Yoshihara R."/>
            <person name="Yukawa K."/>
            <person name="Zhong H."/>
            <person name="Yano M."/>
            <person name="Yuan Q."/>
            <person name="Ouyang S."/>
            <person name="Liu J."/>
            <person name="Jones K.M."/>
            <person name="Gansberger K."/>
            <person name="Moffat K."/>
            <person name="Hill J."/>
            <person name="Bera J."/>
            <person name="Fadrosh D."/>
            <person name="Jin S."/>
            <person name="Johri S."/>
            <person name="Kim M."/>
            <person name="Overton L."/>
            <person name="Reardon M."/>
            <person name="Tsitrin T."/>
            <person name="Vuong H."/>
            <person name="Weaver B."/>
            <person name="Ciecko A."/>
            <person name="Tallon L."/>
            <person name="Jackson J."/>
            <person name="Pai G."/>
            <person name="Aken S.V."/>
            <person name="Utterback T."/>
            <person name="Reidmuller S."/>
            <person name="Feldblyum T."/>
            <person name="Hsiao J."/>
            <person name="Zismann V."/>
            <person name="Iobst S."/>
            <person name="de Vazeille A.R."/>
            <person name="Buell C.R."/>
            <person name="Ying K."/>
            <person name="Li Y."/>
            <person name="Lu T."/>
            <person name="Huang Y."/>
            <person name="Zhao Q."/>
            <person name="Feng Q."/>
            <person name="Zhang L."/>
            <person name="Zhu J."/>
            <person name="Weng Q."/>
            <person name="Mu J."/>
            <person name="Lu Y."/>
            <person name="Fan D."/>
            <person name="Liu Y."/>
            <person name="Guan J."/>
            <person name="Zhang Y."/>
            <person name="Yu S."/>
            <person name="Liu X."/>
            <person name="Zhang Y."/>
            <person name="Hong G."/>
            <person name="Han B."/>
            <person name="Choisne N."/>
            <person name="Demange N."/>
            <person name="Orjeda G."/>
            <person name="Samain S."/>
            <person name="Cattolico L."/>
            <person name="Pelletier E."/>
            <person name="Couloux A."/>
            <person name="Segurens B."/>
            <person name="Wincker P."/>
            <person name="D'Hont A."/>
            <person name="Scarpelli C."/>
            <person name="Weissenbach J."/>
            <person name="Salanoubat M."/>
            <person name="Quetier F."/>
            <person name="Yu Y."/>
            <person name="Kim H.R."/>
            <person name="Rambo T."/>
            <person name="Currie J."/>
            <person name="Collura K."/>
            <person name="Luo M."/>
            <person name="Yang T."/>
            <person name="Ammiraju J.S.S."/>
            <person name="Engler F."/>
            <person name="Soderlund C."/>
            <person name="Wing R.A."/>
            <person name="Palmer L.E."/>
            <person name="de la Bastide M."/>
            <person name="Spiegel L."/>
            <person name="Nascimento L."/>
            <person name="Zutavern T."/>
            <person name="O'Shaughnessy A."/>
            <person name="Dike S."/>
            <person name="Dedhia N."/>
            <person name="Preston R."/>
            <person name="Balija V."/>
            <person name="McCombie W.R."/>
            <person name="Chow T."/>
            <person name="Chen H."/>
            <person name="Chung M."/>
            <person name="Chen C."/>
            <person name="Shaw J."/>
            <person name="Wu H."/>
            <person name="Hsiao K."/>
            <person name="Chao Y."/>
            <person name="Chu M."/>
            <person name="Cheng C."/>
            <person name="Hour A."/>
            <person name="Lee P."/>
            <person name="Lin S."/>
            <person name="Lin Y."/>
            <person name="Liou J."/>
            <person name="Liu S."/>
            <person name="Hsing Y."/>
            <person name="Raghuvanshi S."/>
            <person name="Mohanty A."/>
            <person name="Bharti A.K."/>
            <person name="Gaur A."/>
            <person name="Gupta V."/>
            <person name="Kumar D."/>
            <person name="Ravi V."/>
            <person name="Vij S."/>
            <person name="Kapur A."/>
            <person name="Khurana P."/>
            <person name="Khurana P."/>
            <person name="Khurana J.P."/>
            <person name="Tyagi A.K."/>
            <person name="Gaikwad K."/>
            <person name="Singh A."/>
            <person name="Dalal V."/>
            <person name="Srivastava S."/>
            <person name="Dixit A."/>
            <person name="Pal A.K."/>
            <person name="Ghazi I.A."/>
            <person name="Yadav M."/>
            <person name="Pandit A."/>
            <person name="Bhargava A."/>
            <person name="Sureshbabu K."/>
            <person name="Batra K."/>
            <person name="Sharma T.R."/>
            <person name="Mohapatra T."/>
            <person name="Singh N.K."/>
            <person name="Messing J."/>
            <person name="Nelson A.B."/>
            <person name="Fuks G."/>
            <person name="Kavchok S."/>
            <person name="Keizer G."/>
            <person name="Linton E."/>
            <person name="Llaca V."/>
            <person name="Song R."/>
            <person name="Tanyolac B."/>
            <person name="Young S."/>
            <person name="Ho-Il K."/>
            <person name="Hahn J.H."/>
            <person name="Sangsakoo G."/>
            <person name="Vanavichit A."/>
            <person name="de Mattos Luiz.A.T."/>
            <person name="Zimmer P.D."/>
            <person name="Malone G."/>
            <person name="Dellagostin O."/>
            <person name="de Oliveira A.C."/>
            <person name="Bevan M."/>
            <person name="Bancroft I."/>
            <person name="Minx P."/>
            <person name="Cordum H."/>
            <person name="Wilson R."/>
            <person name="Cheng Z."/>
            <person name="Jin W."/>
            <person name="Jiang J."/>
            <person name="Leong S.A."/>
            <person name="Iwama H."/>
            <person name="Gojobori T."/>
            <person name="Itoh T."/>
            <person name="Niimura Y."/>
            <person name="Fujii Y."/>
            <person name="Habara T."/>
            <person name="Sakai H."/>
            <person name="Sato Y."/>
            <person name="Wilson G."/>
            <person name="Kumar K."/>
            <person name="McCouch S."/>
            <person name="Juretic N."/>
            <person name="Hoen D."/>
            <person name="Wright S."/>
            <person name="Bruskiewich R."/>
            <person name="Bureau T."/>
            <person name="Miyao A."/>
            <person name="Hirochika H."/>
            <person name="Nishikawa T."/>
            <person name="Kadowaki K."/>
            <person name="Sugiura M."/>
            <person name="Burr B."/>
            <person name="Sasaki T."/>
        </authorList>
    </citation>
    <scope>NUCLEOTIDE SEQUENCE [LARGE SCALE GENOMIC DNA]</scope>
    <source>
        <strain evidence="3">cv. Nipponbare</strain>
    </source>
</reference>
<accession>A0A0P0XP65</accession>